<dbReference type="Pfam" id="PF07110">
    <property type="entry name" value="EthD"/>
    <property type="match status" value="1"/>
</dbReference>
<dbReference type="EMBL" id="RKHY01000002">
    <property type="protein sequence ID" value="ROS32124.1"/>
    <property type="molecule type" value="Genomic_DNA"/>
</dbReference>
<dbReference type="RefSeq" id="WP_123687504.1">
    <property type="nucleotide sequence ID" value="NZ_RKHY01000002.1"/>
</dbReference>
<sequence>MVKLVLIVKKHADMSLEEFNSHWRTEHAQLVQKFGETLRIKRYVQSIRIPSPGVDHMRAERGWTGEAEASGVAELYWDSEEDMVAGMSSPAGQAAMADLACAKLGEALEVFMTTENVVIGR</sequence>
<dbReference type="AlphaFoldDB" id="A0A3N2G672"/>
<comment type="caution">
    <text evidence="2">The sequence shown here is derived from an EMBL/GenBank/DDBJ whole genome shotgun (WGS) entry which is preliminary data.</text>
</comment>
<protein>
    <submittedName>
        <fullName evidence="2">Uncharacterized protein (TIGR02118 family)</fullName>
    </submittedName>
</protein>
<accession>A0A3N2G672</accession>
<evidence type="ECO:0000313" key="2">
    <source>
        <dbReference type="EMBL" id="ROS32124.1"/>
    </source>
</evidence>
<dbReference type="NCBIfam" id="TIGR02118">
    <property type="entry name" value="EthD family reductase"/>
    <property type="match status" value="1"/>
</dbReference>
<name>A0A3N2G672_9PSEU</name>
<organism evidence="2 3">
    <name type="scientific">Amycolatopsis thermoflava</name>
    <dbReference type="NCBI Taxonomy" id="84480"/>
    <lineage>
        <taxon>Bacteria</taxon>
        <taxon>Bacillati</taxon>
        <taxon>Actinomycetota</taxon>
        <taxon>Actinomycetes</taxon>
        <taxon>Pseudonocardiales</taxon>
        <taxon>Pseudonocardiaceae</taxon>
        <taxon>Amycolatopsis</taxon>
        <taxon>Amycolatopsis methanolica group</taxon>
    </lineage>
</organism>
<feature type="domain" description="EthD" evidence="1">
    <location>
        <begin position="12"/>
        <end position="98"/>
    </location>
</feature>
<dbReference type="InterPro" id="IPR011008">
    <property type="entry name" value="Dimeric_a/b-barrel"/>
</dbReference>
<dbReference type="Proteomes" id="UP000274843">
    <property type="component" value="Unassembled WGS sequence"/>
</dbReference>
<dbReference type="InterPro" id="IPR009799">
    <property type="entry name" value="EthD_dom"/>
</dbReference>
<gene>
    <name evidence="2" type="ORF">EDD35_7872</name>
</gene>
<reference evidence="2 3" key="1">
    <citation type="submission" date="2018-11" db="EMBL/GenBank/DDBJ databases">
        <title>Sequencing the genomes of 1000 actinobacteria strains.</title>
        <authorList>
            <person name="Klenk H.-P."/>
        </authorList>
    </citation>
    <scope>NUCLEOTIDE SEQUENCE [LARGE SCALE GENOMIC DNA]</scope>
    <source>
        <strain evidence="2 3">DSM 44348</strain>
    </source>
</reference>
<evidence type="ECO:0000259" key="1">
    <source>
        <dbReference type="Pfam" id="PF07110"/>
    </source>
</evidence>
<evidence type="ECO:0000313" key="3">
    <source>
        <dbReference type="Proteomes" id="UP000274843"/>
    </source>
</evidence>
<dbReference type="GO" id="GO:0016491">
    <property type="term" value="F:oxidoreductase activity"/>
    <property type="evidence" value="ECO:0007669"/>
    <property type="project" value="InterPro"/>
</dbReference>
<dbReference type="GeneID" id="301849094"/>
<keyword evidence="3" id="KW-1185">Reference proteome</keyword>
<dbReference type="SUPFAM" id="SSF54909">
    <property type="entry name" value="Dimeric alpha+beta barrel"/>
    <property type="match status" value="1"/>
</dbReference>
<dbReference type="Gene3D" id="3.30.70.100">
    <property type="match status" value="1"/>
</dbReference>
<proteinExistence type="predicted"/>